<keyword evidence="2" id="KW-1185">Reference proteome</keyword>
<gene>
    <name evidence="1" type="ORF">DPEC_G00076760</name>
</gene>
<protein>
    <submittedName>
        <fullName evidence="1">Uncharacterized protein</fullName>
    </submittedName>
</protein>
<dbReference type="EMBL" id="CM055733">
    <property type="protein sequence ID" value="KAJ8010601.1"/>
    <property type="molecule type" value="Genomic_DNA"/>
</dbReference>
<name>A0ACC2H3Q3_DALPE</name>
<organism evidence="1 2">
    <name type="scientific">Dallia pectoralis</name>
    <name type="common">Alaska blackfish</name>
    <dbReference type="NCBI Taxonomy" id="75939"/>
    <lineage>
        <taxon>Eukaryota</taxon>
        <taxon>Metazoa</taxon>
        <taxon>Chordata</taxon>
        <taxon>Craniata</taxon>
        <taxon>Vertebrata</taxon>
        <taxon>Euteleostomi</taxon>
        <taxon>Actinopterygii</taxon>
        <taxon>Neopterygii</taxon>
        <taxon>Teleostei</taxon>
        <taxon>Protacanthopterygii</taxon>
        <taxon>Esociformes</taxon>
        <taxon>Umbridae</taxon>
        <taxon>Dallia</taxon>
    </lineage>
</organism>
<evidence type="ECO:0000313" key="1">
    <source>
        <dbReference type="EMBL" id="KAJ8010601.1"/>
    </source>
</evidence>
<accession>A0ACC2H3Q3</accession>
<dbReference type="Proteomes" id="UP001157502">
    <property type="component" value="Chromosome 6"/>
</dbReference>
<evidence type="ECO:0000313" key="2">
    <source>
        <dbReference type="Proteomes" id="UP001157502"/>
    </source>
</evidence>
<proteinExistence type="predicted"/>
<comment type="caution">
    <text evidence="1">The sequence shown here is derived from an EMBL/GenBank/DDBJ whole genome shotgun (WGS) entry which is preliminary data.</text>
</comment>
<sequence>MCTSHTYQVKATDWCSRNPASAPPEFLFAKRSRQQFPTLEAVSSPVAPIAYWLSWGPSSLAGGPLATATPTPMERRNVIICRRFLVVAKVLFASWAVRRLLQVTGFVQIRTQAVAQSHCGNVFRW</sequence>
<reference evidence="1" key="1">
    <citation type="submission" date="2021-05" db="EMBL/GenBank/DDBJ databases">
        <authorList>
            <person name="Pan Q."/>
            <person name="Jouanno E."/>
            <person name="Zahm M."/>
            <person name="Klopp C."/>
            <person name="Cabau C."/>
            <person name="Louis A."/>
            <person name="Berthelot C."/>
            <person name="Parey E."/>
            <person name="Roest Crollius H."/>
            <person name="Montfort J."/>
            <person name="Robinson-Rechavi M."/>
            <person name="Bouchez O."/>
            <person name="Lampietro C."/>
            <person name="Lopez Roques C."/>
            <person name="Donnadieu C."/>
            <person name="Postlethwait J."/>
            <person name="Bobe J."/>
            <person name="Dillon D."/>
            <person name="Chandos A."/>
            <person name="von Hippel F."/>
            <person name="Guiguen Y."/>
        </authorList>
    </citation>
    <scope>NUCLEOTIDE SEQUENCE</scope>
    <source>
        <strain evidence="1">YG-Jan2019</strain>
    </source>
</reference>